<dbReference type="GO" id="GO:0004565">
    <property type="term" value="F:beta-galactosidase activity"/>
    <property type="evidence" value="ECO:0007669"/>
    <property type="project" value="UniProtKB-EC"/>
</dbReference>
<evidence type="ECO:0000256" key="6">
    <source>
        <dbReference type="ARBA" id="ARBA00022525"/>
    </source>
</evidence>
<dbReference type="Pfam" id="PF17834">
    <property type="entry name" value="GHD"/>
    <property type="match status" value="1"/>
</dbReference>
<evidence type="ECO:0000259" key="14">
    <source>
        <dbReference type="PROSITE" id="PS50228"/>
    </source>
</evidence>
<dbReference type="InterPro" id="IPR008979">
    <property type="entry name" value="Galactose-bd-like_sf"/>
</dbReference>
<dbReference type="Gene3D" id="3.20.20.80">
    <property type="entry name" value="Glycosidases"/>
    <property type="match status" value="1"/>
</dbReference>
<evidence type="ECO:0000256" key="13">
    <source>
        <dbReference type="SAM" id="SignalP"/>
    </source>
</evidence>
<dbReference type="Gene3D" id="2.60.120.740">
    <property type="match status" value="1"/>
</dbReference>
<dbReference type="InterPro" id="IPR041392">
    <property type="entry name" value="GHD"/>
</dbReference>
<comment type="subcellular location">
    <subcellularLocation>
        <location evidence="2">Secreted</location>
        <location evidence="2">Extracellular space</location>
        <location evidence="2">Apoplast</location>
    </subcellularLocation>
</comment>
<dbReference type="FunFam" id="3.20.20.80:FF:000098">
    <property type="entry name" value="Beta-galactosidase"/>
    <property type="match status" value="1"/>
</dbReference>
<keyword evidence="9" id="KW-0325">Glycoprotein</keyword>
<evidence type="ECO:0000256" key="9">
    <source>
        <dbReference type="ARBA" id="ARBA00023180"/>
    </source>
</evidence>
<comment type="catalytic activity">
    <reaction evidence="1 11">
        <text>Hydrolysis of terminal non-reducing beta-D-galactose residues in beta-D-galactosides.</text>
        <dbReference type="EC" id="3.2.1.23"/>
    </reaction>
</comment>
<evidence type="ECO:0000256" key="3">
    <source>
        <dbReference type="ARBA" id="ARBA00009809"/>
    </source>
</evidence>
<dbReference type="Pfam" id="PF01301">
    <property type="entry name" value="Glyco_hydro_35"/>
    <property type="match status" value="1"/>
</dbReference>
<dbReference type="InterPro" id="IPR001944">
    <property type="entry name" value="Glycoside_Hdrlase_35"/>
</dbReference>
<evidence type="ECO:0000313" key="16">
    <source>
        <dbReference type="RefSeq" id="XP_031406148.1"/>
    </source>
</evidence>
<evidence type="ECO:0000256" key="8">
    <source>
        <dbReference type="ARBA" id="ARBA00022801"/>
    </source>
</evidence>
<dbReference type="RefSeq" id="XP_031406148.1">
    <property type="nucleotide sequence ID" value="XM_031550288.1"/>
</dbReference>
<evidence type="ECO:0000256" key="1">
    <source>
        <dbReference type="ARBA" id="ARBA00001412"/>
    </source>
</evidence>
<accession>A0A6P8EK96</accession>
<dbReference type="InterPro" id="IPR019801">
    <property type="entry name" value="Glyco_hydro_35_CS"/>
</dbReference>
<dbReference type="Proteomes" id="UP000515151">
    <property type="component" value="Chromosome 7"/>
</dbReference>
<dbReference type="InterPro" id="IPR000922">
    <property type="entry name" value="Lectin_gal-bd_dom"/>
</dbReference>
<dbReference type="OrthoDB" id="1657402at2759"/>
<dbReference type="PROSITE" id="PS01182">
    <property type="entry name" value="GLYCOSYL_HYDROL_F35"/>
    <property type="match status" value="1"/>
</dbReference>
<evidence type="ECO:0000256" key="7">
    <source>
        <dbReference type="ARBA" id="ARBA00022729"/>
    </source>
</evidence>
<proteinExistence type="inferred from homology"/>
<keyword evidence="15" id="KW-1185">Reference proteome</keyword>
<dbReference type="GO" id="GO:0048046">
    <property type="term" value="C:apoplast"/>
    <property type="evidence" value="ECO:0007669"/>
    <property type="project" value="UniProtKB-SubCell"/>
</dbReference>
<comment type="similarity">
    <text evidence="3 12">Belongs to the glycosyl hydrolase 35 family.</text>
</comment>
<dbReference type="InterPro" id="IPR017853">
    <property type="entry name" value="GH"/>
</dbReference>
<keyword evidence="5" id="KW-0052">Apoplast</keyword>
<evidence type="ECO:0000256" key="12">
    <source>
        <dbReference type="RuleBase" id="RU003679"/>
    </source>
</evidence>
<evidence type="ECO:0000313" key="15">
    <source>
        <dbReference type="Proteomes" id="UP000515151"/>
    </source>
</evidence>
<dbReference type="PROSITE" id="PS50228">
    <property type="entry name" value="SUEL_LECTIN"/>
    <property type="match status" value="1"/>
</dbReference>
<dbReference type="PANTHER" id="PTHR23421">
    <property type="entry name" value="BETA-GALACTOSIDASE RELATED"/>
    <property type="match status" value="1"/>
</dbReference>
<dbReference type="GO" id="GO:0005975">
    <property type="term" value="P:carbohydrate metabolic process"/>
    <property type="evidence" value="ECO:0007669"/>
    <property type="project" value="InterPro"/>
</dbReference>
<dbReference type="FunFam" id="2.60.120.260:FF:000142">
    <property type="entry name" value="Beta-galactosidase"/>
    <property type="match status" value="1"/>
</dbReference>
<evidence type="ECO:0000256" key="4">
    <source>
        <dbReference type="ARBA" id="ARBA00012756"/>
    </source>
</evidence>
<name>A0A6P8EK96_PUNGR</name>
<sequence>MVRLLALSLLVWLFIVCSSALDVSYDSRGLKINGERKIIMSGSIHYPRSTPEMWPDLIKKAKEGGLNTIETYVFWNAHEPVRRQYDFSGRNDLVRFIKTIQENGLYALLRIGPYVCAEWNYGGFPVWLHNLPGIQLRTNNTVFMNEMKHFTAMIVDMMRREKLFASQGGPIILAQIENEYGNIMGSYGSNGKAYVEWCAKLAQSFNIEVPWIMCQQGDAPQPMINTCNGWYCDQFYPNSKNSPKIWTENWVGWFKDWGMQDPHRTAEDVAFAVARFFQYGGTVQNYYMYHGGTNFGRTSGGPYIATSYDYDAPLDEYGNKNQPKWGHLKKLHEVIMSMETILTNGDRRDVDYGNMMSATIYTYQGKQACFLGNANWNTDFTVNLMGTNYKVPAWSVTILPDCFTEVYSTAKINNQISIMEKLPNEADDEKEPYELKWLWRAEHPEHLKHGPVKGSVMSANKLLDQKVVTNDTSDYLWYMTSVDVTKSDPLWCKKVTLQVKTKGHVLHAFVNGKHVGSQYGLYNKVQFTMEKDIKLKLGTNTISLLSATVGLANYGARFDEVDVGIHGPVKLIGDKGSKEEVVKDLSGNKWTYKVGLEGIEEKGLQKVDSRHSSGWKTYNLPSNRLFVWYKTTFKAPLGTDPVVVDLMGLGKGTAWVNGHNIGRYWPAYLADQDGCSISCDYRGTYGSNKCLTNCGNPTQRWYHIPRSYLRDDDNLLVLFEEFGGTPLNVKFQTVSPVTICGNTYEGNALELSCQAGSLISEVRFLSFGNPKGSCGAYEKGTCEASNAASFIKKACLGKESCSIEVSENVLGPTGCHMTEKNMLAIEAVCHQQFY</sequence>
<keyword evidence="10 11" id="KW-0326">Glycosidase</keyword>
<dbReference type="PRINTS" id="PR00742">
    <property type="entry name" value="GLHYDRLASE35"/>
</dbReference>
<evidence type="ECO:0000256" key="10">
    <source>
        <dbReference type="ARBA" id="ARBA00023295"/>
    </source>
</evidence>
<keyword evidence="6" id="KW-0964">Secreted</keyword>
<dbReference type="Pfam" id="PF02140">
    <property type="entry name" value="SUEL_Lectin"/>
    <property type="match status" value="1"/>
</dbReference>
<evidence type="ECO:0000256" key="2">
    <source>
        <dbReference type="ARBA" id="ARBA00004271"/>
    </source>
</evidence>
<keyword evidence="7 13" id="KW-0732">Signal</keyword>
<evidence type="ECO:0000256" key="5">
    <source>
        <dbReference type="ARBA" id="ARBA00022523"/>
    </source>
</evidence>
<feature type="domain" description="SUEL-type lectin" evidence="14">
    <location>
        <begin position="743"/>
        <end position="830"/>
    </location>
</feature>
<dbReference type="AlphaFoldDB" id="A0A6P8EK96"/>
<dbReference type="InterPro" id="IPR043159">
    <property type="entry name" value="Lectin_gal-bd_sf"/>
</dbReference>
<gene>
    <name evidence="16" type="primary">LOC116214812</name>
</gene>
<dbReference type="GeneID" id="116214812"/>
<keyword evidence="8 11" id="KW-0378">Hydrolase</keyword>
<dbReference type="GO" id="GO:0030246">
    <property type="term" value="F:carbohydrate binding"/>
    <property type="evidence" value="ECO:0007669"/>
    <property type="project" value="InterPro"/>
</dbReference>
<reference evidence="16" key="2">
    <citation type="submission" date="2025-08" db="UniProtKB">
        <authorList>
            <consortium name="RefSeq"/>
        </authorList>
    </citation>
    <scope>IDENTIFICATION</scope>
    <source>
        <tissue evidence="16">Leaf</tissue>
    </source>
</reference>
<dbReference type="Pfam" id="PF21467">
    <property type="entry name" value="BetaGal_gal-bd"/>
    <property type="match status" value="2"/>
</dbReference>
<feature type="chain" id="PRO_5027833276" description="Beta-galactosidase" evidence="13">
    <location>
        <begin position="21"/>
        <end position="834"/>
    </location>
</feature>
<dbReference type="InterPro" id="IPR048913">
    <property type="entry name" value="BetaGal_gal-bd"/>
</dbReference>
<evidence type="ECO:0000256" key="11">
    <source>
        <dbReference type="RuleBase" id="RU000675"/>
    </source>
</evidence>
<protein>
    <recommendedName>
        <fullName evidence="4 11">Beta-galactosidase</fullName>
        <ecNumber evidence="4 11">3.2.1.23</ecNumber>
    </recommendedName>
</protein>
<organism evidence="15 16">
    <name type="scientific">Punica granatum</name>
    <name type="common">Pomegranate</name>
    <dbReference type="NCBI Taxonomy" id="22663"/>
    <lineage>
        <taxon>Eukaryota</taxon>
        <taxon>Viridiplantae</taxon>
        <taxon>Streptophyta</taxon>
        <taxon>Embryophyta</taxon>
        <taxon>Tracheophyta</taxon>
        <taxon>Spermatophyta</taxon>
        <taxon>Magnoliopsida</taxon>
        <taxon>eudicotyledons</taxon>
        <taxon>Gunneridae</taxon>
        <taxon>Pentapetalae</taxon>
        <taxon>rosids</taxon>
        <taxon>malvids</taxon>
        <taxon>Myrtales</taxon>
        <taxon>Lythraceae</taxon>
        <taxon>Punica</taxon>
    </lineage>
</organism>
<dbReference type="SUPFAM" id="SSF51445">
    <property type="entry name" value="(Trans)glycosidases"/>
    <property type="match status" value="1"/>
</dbReference>
<dbReference type="EC" id="3.2.1.23" evidence="4 11"/>
<dbReference type="SUPFAM" id="SSF49785">
    <property type="entry name" value="Galactose-binding domain-like"/>
    <property type="match status" value="2"/>
</dbReference>
<dbReference type="Gene3D" id="2.60.120.260">
    <property type="entry name" value="Galactose-binding domain-like"/>
    <property type="match status" value="3"/>
</dbReference>
<reference evidence="15" key="1">
    <citation type="journal article" date="2020" name="Plant Biotechnol. J.">
        <title>The pomegranate (Punica granatum L.) draft genome dissects genetic divergence between soft- and hard-seeded cultivars.</title>
        <authorList>
            <person name="Luo X."/>
            <person name="Li H."/>
            <person name="Wu Z."/>
            <person name="Yao W."/>
            <person name="Zhao P."/>
            <person name="Cao D."/>
            <person name="Yu H."/>
            <person name="Li K."/>
            <person name="Poudel K."/>
            <person name="Zhao D."/>
            <person name="Zhang F."/>
            <person name="Xia X."/>
            <person name="Chen L."/>
            <person name="Wang Q."/>
            <person name="Jing D."/>
            <person name="Cao S."/>
        </authorList>
    </citation>
    <scope>NUCLEOTIDE SEQUENCE [LARGE SCALE GENOMIC DNA]</scope>
    <source>
        <strain evidence="15">cv. Tunisia</strain>
    </source>
</reference>
<dbReference type="CDD" id="cd22842">
    <property type="entry name" value="Gal_Rha_Lectin_BGal"/>
    <property type="match status" value="1"/>
</dbReference>
<dbReference type="InterPro" id="IPR031330">
    <property type="entry name" value="Gly_Hdrlase_35_cat"/>
</dbReference>
<feature type="signal peptide" evidence="13">
    <location>
        <begin position="1"/>
        <end position="20"/>
    </location>
</feature>